<evidence type="ECO:0008006" key="4">
    <source>
        <dbReference type="Google" id="ProtNLM"/>
    </source>
</evidence>
<sequence length="214" mass="24666">MNTSHRMRGINIISTQDGCFSSKLNHLSVSDHLDVQSISLRAQKKILGKFTSRKIITTFIDDVSGRVLDNLYKLVKEFCDKKTAEKVIKHLIKTIIKIGVLYKNDQFNNEELDIADKFRKKFNALMMAVVSFHQVEFTYDRVYVISSLEAGRCCIKQLVQRHLTEKSLGRIDNFFNFFSSEVFLDSCFKKDGPQKEIMEKIVDDVNTLLENGVI</sequence>
<dbReference type="KEGG" id="hro:HELRODRAFT_158887"/>
<dbReference type="Gene3D" id="1.20.1440.160">
    <property type="entry name" value="Tumor necrosis factor alpha-induced protein 8-like"/>
    <property type="match status" value="1"/>
</dbReference>
<dbReference type="GeneID" id="20198086"/>
<dbReference type="EMBL" id="AMQM01000151">
    <property type="status" value="NOT_ANNOTATED_CDS"/>
    <property type="molecule type" value="Genomic_DNA"/>
</dbReference>
<dbReference type="eggNOG" id="ENOG502S00N">
    <property type="taxonomic scope" value="Eukaryota"/>
</dbReference>
<reference evidence="3" key="1">
    <citation type="submission" date="2012-12" db="EMBL/GenBank/DDBJ databases">
        <authorList>
            <person name="Hellsten U."/>
            <person name="Grimwood J."/>
            <person name="Chapman J.A."/>
            <person name="Shapiro H."/>
            <person name="Aerts A."/>
            <person name="Otillar R.P."/>
            <person name="Terry A.Y."/>
            <person name="Boore J.L."/>
            <person name="Simakov O."/>
            <person name="Marletaz F."/>
            <person name="Cho S.-J."/>
            <person name="Edsinger-Gonzales E."/>
            <person name="Havlak P."/>
            <person name="Kuo D.-H."/>
            <person name="Larsson T."/>
            <person name="Lv J."/>
            <person name="Arendt D."/>
            <person name="Savage R."/>
            <person name="Osoegawa K."/>
            <person name="de Jong P."/>
            <person name="Lindberg D.R."/>
            <person name="Seaver E.C."/>
            <person name="Weisblat D.A."/>
            <person name="Putnam N.H."/>
            <person name="Grigoriev I.V."/>
            <person name="Rokhsar D.S."/>
        </authorList>
    </citation>
    <scope>NUCLEOTIDE SEQUENCE</scope>
</reference>
<dbReference type="AlphaFoldDB" id="T1END6"/>
<dbReference type="InterPro" id="IPR008477">
    <property type="entry name" value="TNFAIP8-like"/>
</dbReference>
<proteinExistence type="predicted"/>
<dbReference type="PANTHER" id="PTHR12757">
    <property type="entry name" value="TUMOR NECROSIS FACTOR INDUCED PROTEIN"/>
    <property type="match status" value="1"/>
</dbReference>
<gene>
    <name evidence="2" type="primary">20198086</name>
    <name evidence="1" type="ORF">HELRODRAFT_158887</name>
</gene>
<dbReference type="InParanoid" id="T1END6"/>
<dbReference type="GO" id="GO:0005737">
    <property type="term" value="C:cytoplasm"/>
    <property type="evidence" value="ECO:0000318"/>
    <property type="project" value="GO_Central"/>
</dbReference>
<dbReference type="Proteomes" id="UP000015101">
    <property type="component" value="Unassembled WGS sequence"/>
</dbReference>
<dbReference type="PANTHER" id="PTHR12757:SF1">
    <property type="entry name" value="PROTEIN SALIVARY GLANDS MARRED"/>
    <property type="match status" value="1"/>
</dbReference>
<accession>T1END6</accession>
<dbReference type="OMA" id="QDRCDQV"/>
<dbReference type="Pfam" id="PF05527">
    <property type="entry name" value="TNFAIP8"/>
    <property type="match status" value="1"/>
</dbReference>
<dbReference type="GO" id="GO:0042981">
    <property type="term" value="P:regulation of apoptotic process"/>
    <property type="evidence" value="ECO:0007669"/>
    <property type="project" value="InterPro"/>
</dbReference>
<protein>
    <recommendedName>
        <fullName evidence="4">Tumor necrosis factor alpha-induced protein 8-like protein</fullName>
    </recommendedName>
</protein>
<dbReference type="FunCoup" id="T1END6">
    <property type="interactions" value="167"/>
</dbReference>
<name>T1END6_HELRO</name>
<keyword evidence="3" id="KW-1185">Reference proteome</keyword>
<evidence type="ECO:0000313" key="3">
    <source>
        <dbReference type="Proteomes" id="UP000015101"/>
    </source>
</evidence>
<evidence type="ECO:0000313" key="2">
    <source>
        <dbReference type="EnsemblMetazoa" id="HelroP158887"/>
    </source>
</evidence>
<dbReference type="InterPro" id="IPR038355">
    <property type="entry name" value="TNFAIP8_sf"/>
</dbReference>
<dbReference type="CTD" id="20198086"/>
<evidence type="ECO:0000313" key="1">
    <source>
        <dbReference type="EMBL" id="ESO12377.1"/>
    </source>
</evidence>
<dbReference type="RefSeq" id="XP_009009097.1">
    <property type="nucleotide sequence ID" value="XM_009010849.1"/>
</dbReference>
<dbReference type="OrthoDB" id="10055976at2759"/>
<reference evidence="2" key="3">
    <citation type="submission" date="2015-06" db="UniProtKB">
        <authorList>
            <consortium name="EnsemblMetazoa"/>
        </authorList>
    </citation>
    <scope>IDENTIFICATION</scope>
</reference>
<organism evidence="2 3">
    <name type="scientific">Helobdella robusta</name>
    <name type="common">Californian leech</name>
    <dbReference type="NCBI Taxonomy" id="6412"/>
    <lineage>
        <taxon>Eukaryota</taxon>
        <taxon>Metazoa</taxon>
        <taxon>Spiralia</taxon>
        <taxon>Lophotrochozoa</taxon>
        <taxon>Annelida</taxon>
        <taxon>Clitellata</taxon>
        <taxon>Hirudinea</taxon>
        <taxon>Rhynchobdellida</taxon>
        <taxon>Glossiphoniidae</taxon>
        <taxon>Helobdella</taxon>
    </lineage>
</organism>
<reference evidence="1 3" key="2">
    <citation type="journal article" date="2013" name="Nature">
        <title>Insights into bilaterian evolution from three spiralian genomes.</title>
        <authorList>
            <person name="Simakov O."/>
            <person name="Marletaz F."/>
            <person name="Cho S.J."/>
            <person name="Edsinger-Gonzales E."/>
            <person name="Havlak P."/>
            <person name="Hellsten U."/>
            <person name="Kuo D.H."/>
            <person name="Larsson T."/>
            <person name="Lv J."/>
            <person name="Arendt D."/>
            <person name="Savage R."/>
            <person name="Osoegawa K."/>
            <person name="de Jong P."/>
            <person name="Grimwood J."/>
            <person name="Chapman J.A."/>
            <person name="Shapiro H."/>
            <person name="Aerts A."/>
            <person name="Otillar R.P."/>
            <person name="Terry A.Y."/>
            <person name="Boore J.L."/>
            <person name="Grigoriev I.V."/>
            <person name="Lindberg D.R."/>
            <person name="Seaver E.C."/>
            <person name="Weisblat D.A."/>
            <person name="Putnam N.H."/>
            <person name="Rokhsar D.S."/>
        </authorList>
    </citation>
    <scope>NUCLEOTIDE SEQUENCE</scope>
</reference>
<dbReference type="HOGENOM" id="CLU_085918_1_0_1"/>
<dbReference type="EnsemblMetazoa" id="HelroT158887">
    <property type="protein sequence ID" value="HelroP158887"/>
    <property type="gene ID" value="HelroG158887"/>
</dbReference>
<dbReference type="FunFam" id="1.20.1440.160:FF:000001">
    <property type="entry name" value="Tumor necrosis factor alpha-induced protein 8-like 1"/>
    <property type="match status" value="1"/>
</dbReference>
<dbReference type="EMBL" id="KB095811">
    <property type="protein sequence ID" value="ESO12377.1"/>
    <property type="molecule type" value="Genomic_DNA"/>
</dbReference>